<evidence type="ECO:0000313" key="1">
    <source>
        <dbReference type="EMBL" id="KAK7509471.1"/>
    </source>
</evidence>
<comment type="caution">
    <text evidence="1">The sequence shown here is derived from an EMBL/GenBank/DDBJ whole genome shotgun (WGS) entry which is preliminary data.</text>
</comment>
<dbReference type="EMBL" id="JBBPHU010000017">
    <property type="protein sequence ID" value="KAK7509471.1"/>
    <property type="molecule type" value="Genomic_DNA"/>
</dbReference>
<feature type="non-terminal residue" evidence="1">
    <location>
        <position position="232"/>
    </location>
</feature>
<dbReference type="Proteomes" id="UP001363622">
    <property type="component" value="Unassembled WGS sequence"/>
</dbReference>
<name>A0ABR1KDR6_9PEZI</name>
<protein>
    <submittedName>
        <fullName evidence="1">Uncharacterized protein</fullName>
    </submittedName>
</protein>
<reference evidence="1 2" key="1">
    <citation type="submission" date="2024-04" db="EMBL/GenBank/DDBJ databases">
        <title>Phyllosticta paracitricarpa is synonymous to the EU quarantine fungus P. citricarpa based on phylogenomic analyses.</title>
        <authorList>
            <consortium name="Lawrence Berkeley National Laboratory"/>
            <person name="Van Ingen-Buijs V.A."/>
            <person name="Van Westerhoven A.C."/>
            <person name="Haridas S."/>
            <person name="Skiadas P."/>
            <person name="Martin F."/>
            <person name="Groenewald J.Z."/>
            <person name="Crous P.W."/>
            <person name="Seidl M.F."/>
        </authorList>
    </citation>
    <scope>NUCLEOTIDE SEQUENCE [LARGE SCALE GENOMIC DNA]</scope>
    <source>
        <strain evidence="1 2">CBS 123371</strain>
    </source>
</reference>
<proteinExistence type="predicted"/>
<accession>A0ABR1KDR6</accession>
<gene>
    <name evidence="1" type="ORF">IWZ03DRAFT_390358</name>
</gene>
<keyword evidence="2" id="KW-1185">Reference proteome</keyword>
<evidence type="ECO:0000313" key="2">
    <source>
        <dbReference type="Proteomes" id="UP001363622"/>
    </source>
</evidence>
<organism evidence="1 2">
    <name type="scientific">Phyllosticta citriasiana</name>
    <dbReference type="NCBI Taxonomy" id="595635"/>
    <lineage>
        <taxon>Eukaryota</taxon>
        <taxon>Fungi</taxon>
        <taxon>Dikarya</taxon>
        <taxon>Ascomycota</taxon>
        <taxon>Pezizomycotina</taxon>
        <taxon>Dothideomycetes</taxon>
        <taxon>Dothideomycetes incertae sedis</taxon>
        <taxon>Botryosphaeriales</taxon>
        <taxon>Phyllostictaceae</taxon>
        <taxon>Phyllosticta</taxon>
    </lineage>
</organism>
<sequence length="232" mass="26328">MHDPRQRVRGRLDGARFGACNAALRVQTIRCNDAEVPEMRRQLCHFLHHGRLVVFCGRRLVQCRLAQRVVRGGQRRLRRELRIEGLAVRFGCVKGALQHARRSGIVAFAVFEWQSADVGFERAEQRVERLFELREAWLVEGVRVGLQQRRKLAVALVLRLGVVVGRRGSRGRPKALRCRRQHGSPERHVEGVERLVIVVPVVHGGNHGVDAAVVAILLQGARRMLQLPRTDL</sequence>